<evidence type="ECO:0000256" key="2">
    <source>
        <dbReference type="ARBA" id="ARBA00022475"/>
    </source>
</evidence>
<proteinExistence type="predicted"/>
<feature type="transmembrane region" description="Helical" evidence="6">
    <location>
        <begin position="53"/>
        <end position="72"/>
    </location>
</feature>
<keyword evidence="3 6" id="KW-0812">Transmembrane</keyword>
<evidence type="ECO:0000256" key="6">
    <source>
        <dbReference type="SAM" id="Phobius"/>
    </source>
</evidence>
<dbReference type="AlphaFoldDB" id="A0A3M8C9S2"/>
<dbReference type="OrthoDB" id="1787043at2"/>
<comment type="caution">
    <text evidence="8">The sequence shown here is derived from an EMBL/GenBank/DDBJ whole genome shotgun (WGS) entry which is preliminary data.</text>
</comment>
<dbReference type="GO" id="GO:0005886">
    <property type="term" value="C:plasma membrane"/>
    <property type="evidence" value="ECO:0007669"/>
    <property type="project" value="UniProtKB-SubCell"/>
</dbReference>
<dbReference type="Proteomes" id="UP000282028">
    <property type="component" value="Unassembled WGS sequence"/>
</dbReference>
<feature type="transmembrane region" description="Helical" evidence="6">
    <location>
        <begin position="20"/>
        <end position="41"/>
    </location>
</feature>
<keyword evidence="9" id="KW-1185">Reference proteome</keyword>
<keyword evidence="4 6" id="KW-1133">Transmembrane helix</keyword>
<dbReference type="Pfam" id="PF06271">
    <property type="entry name" value="RDD"/>
    <property type="match status" value="1"/>
</dbReference>
<organism evidence="8 9">
    <name type="scientific">Brevibacillus invocatus</name>
    <dbReference type="NCBI Taxonomy" id="173959"/>
    <lineage>
        <taxon>Bacteria</taxon>
        <taxon>Bacillati</taxon>
        <taxon>Bacillota</taxon>
        <taxon>Bacilli</taxon>
        <taxon>Bacillales</taxon>
        <taxon>Paenibacillaceae</taxon>
        <taxon>Brevibacillus</taxon>
    </lineage>
</organism>
<dbReference type="EMBL" id="RHHR01000026">
    <property type="protein sequence ID" value="RNB72243.1"/>
    <property type="molecule type" value="Genomic_DNA"/>
</dbReference>
<dbReference type="InterPro" id="IPR051791">
    <property type="entry name" value="Pra-immunoreactive"/>
</dbReference>
<evidence type="ECO:0000259" key="7">
    <source>
        <dbReference type="Pfam" id="PF06271"/>
    </source>
</evidence>
<accession>A0A3M8C9S2</accession>
<reference evidence="8 9" key="1">
    <citation type="submission" date="2018-10" db="EMBL/GenBank/DDBJ databases">
        <title>Phylogenomics of Brevibacillus.</title>
        <authorList>
            <person name="Dunlap C."/>
        </authorList>
    </citation>
    <scope>NUCLEOTIDE SEQUENCE [LARGE SCALE GENOMIC DNA]</scope>
    <source>
        <strain evidence="8 9">JCM 12215</strain>
    </source>
</reference>
<evidence type="ECO:0000313" key="9">
    <source>
        <dbReference type="Proteomes" id="UP000282028"/>
    </source>
</evidence>
<dbReference type="PANTHER" id="PTHR36115">
    <property type="entry name" value="PROLINE-RICH ANTIGEN HOMOLOG-RELATED"/>
    <property type="match status" value="1"/>
</dbReference>
<dbReference type="RefSeq" id="WP_122909578.1">
    <property type="nucleotide sequence ID" value="NZ_CBCSBE010000002.1"/>
</dbReference>
<feature type="transmembrane region" description="Helical" evidence="6">
    <location>
        <begin position="93"/>
        <end position="122"/>
    </location>
</feature>
<feature type="domain" description="RDD" evidence="7">
    <location>
        <begin position="14"/>
        <end position="135"/>
    </location>
</feature>
<evidence type="ECO:0000313" key="8">
    <source>
        <dbReference type="EMBL" id="RNB72243.1"/>
    </source>
</evidence>
<dbReference type="InterPro" id="IPR010432">
    <property type="entry name" value="RDD"/>
</dbReference>
<evidence type="ECO:0000256" key="1">
    <source>
        <dbReference type="ARBA" id="ARBA00004651"/>
    </source>
</evidence>
<gene>
    <name evidence="8" type="ORF">EDM52_13890</name>
</gene>
<keyword evidence="5 6" id="KW-0472">Membrane</keyword>
<protein>
    <submittedName>
        <fullName evidence="8">RDD family protein</fullName>
    </submittedName>
</protein>
<keyword evidence="2" id="KW-1003">Cell membrane</keyword>
<comment type="subcellular location">
    <subcellularLocation>
        <location evidence="1">Cell membrane</location>
        <topology evidence="1">Multi-pass membrane protein</topology>
    </subcellularLocation>
</comment>
<name>A0A3M8C9S2_9BACL</name>
<evidence type="ECO:0000256" key="4">
    <source>
        <dbReference type="ARBA" id="ARBA00022989"/>
    </source>
</evidence>
<evidence type="ECO:0000256" key="5">
    <source>
        <dbReference type="ARBA" id="ARBA00023136"/>
    </source>
</evidence>
<evidence type="ECO:0000256" key="3">
    <source>
        <dbReference type="ARBA" id="ARBA00022692"/>
    </source>
</evidence>
<dbReference type="PANTHER" id="PTHR36115:SF9">
    <property type="entry name" value="LMO1584 PROTEIN"/>
    <property type="match status" value="1"/>
</dbReference>
<sequence length="146" mass="15883">METETLQPIEMNPVGFWRRLGANLLDGLIIGVPLALLSYLISPADENDWFTNALSAVYSLLLPVLWFGYTVGKKLLGIRIVKMDGSQVGIGTMLLRVFVGMYLVYGITLGIGAIVSAIMVAAREDKRSIHDLIAGTYVTSNKPPQG</sequence>